<evidence type="ECO:0000256" key="1">
    <source>
        <dbReference type="SAM" id="MobiDB-lite"/>
    </source>
</evidence>
<feature type="compositionally biased region" description="Acidic residues" evidence="1">
    <location>
        <begin position="396"/>
        <end position="406"/>
    </location>
</feature>
<dbReference type="EMBL" id="LR134473">
    <property type="protein sequence ID" value="VEI03738.1"/>
    <property type="molecule type" value="Genomic_DNA"/>
</dbReference>
<organism evidence="2 3">
    <name type="scientific">Acidipropionibacterium jensenii</name>
    <dbReference type="NCBI Taxonomy" id="1749"/>
    <lineage>
        <taxon>Bacteria</taxon>
        <taxon>Bacillati</taxon>
        <taxon>Actinomycetota</taxon>
        <taxon>Actinomycetes</taxon>
        <taxon>Propionibacteriales</taxon>
        <taxon>Propionibacteriaceae</taxon>
        <taxon>Acidipropionibacterium</taxon>
    </lineage>
</organism>
<feature type="region of interest" description="Disordered" evidence="1">
    <location>
        <begin position="396"/>
        <end position="419"/>
    </location>
</feature>
<evidence type="ECO:0000313" key="3">
    <source>
        <dbReference type="Proteomes" id="UP000277858"/>
    </source>
</evidence>
<name>A0A3S4YY20_9ACTN</name>
<evidence type="ECO:0000313" key="2">
    <source>
        <dbReference type="EMBL" id="VEI03738.1"/>
    </source>
</evidence>
<dbReference type="InterPro" id="IPR036388">
    <property type="entry name" value="WH-like_DNA-bd_sf"/>
</dbReference>
<dbReference type="Proteomes" id="UP000277858">
    <property type="component" value="Chromosome"/>
</dbReference>
<reference evidence="2 3" key="1">
    <citation type="submission" date="2018-12" db="EMBL/GenBank/DDBJ databases">
        <authorList>
            <consortium name="Pathogen Informatics"/>
        </authorList>
    </citation>
    <scope>NUCLEOTIDE SEQUENCE [LARGE SCALE GENOMIC DNA]</scope>
    <source>
        <strain evidence="2 3">NCTC13652</strain>
    </source>
</reference>
<proteinExistence type="predicted"/>
<dbReference type="AlphaFoldDB" id="A0A3S4YY20"/>
<sequence>MSASLALAHKTFHKWLSDDYDTDSLDLILASLAVQRMNGLPLWPLILSGSGNAKTETVNTATAVGAVAVSTISSEGALLSASSAKDRAEDATGGLLREIGSDGVLVVKDMTSILSANGDIMKTVLGALREIYDGSWVRKTGSDGGKSLEWAGRLTVIGAVTSSWDEHQSAVSAMGDRFCLIRVDSSKGRTRQGRQAMANTGDEKLMAAELERAVKSVMDDADTEGVKLTDEEGETLLVAADLVTRARSSVVHDRRGNPEYAMQPEMPTRFAKQLAQIVRGGVAVGMDRVDAVALAMRVAHDSIPPLRLEIMEFLQGRELTKVLDIRKGVGKPRTTVKQELERMELLGLLDGDEVEEMYGGKPVYRAMYTLADDTDPDVLEVAREPDEVDDELAALLDEDNSATDEQVDGRWEPSWSPTR</sequence>
<protein>
    <submittedName>
        <fullName evidence="2">Uncharacterized protein</fullName>
    </submittedName>
</protein>
<dbReference type="Gene3D" id="1.10.10.10">
    <property type="entry name" value="Winged helix-like DNA-binding domain superfamily/Winged helix DNA-binding domain"/>
    <property type="match status" value="1"/>
</dbReference>
<accession>A0A3S4YY20</accession>
<dbReference type="RefSeq" id="WP_197720474.1">
    <property type="nucleotide sequence ID" value="NZ_LR134473.1"/>
</dbReference>
<gene>
    <name evidence="2" type="ORF">NCTC13652_01951</name>
</gene>
<keyword evidence="3" id="KW-1185">Reference proteome</keyword>